<dbReference type="Gene3D" id="3.40.47.10">
    <property type="match status" value="1"/>
</dbReference>
<feature type="domain" description="Beta-ketoacyl synthase-like N-terminal" evidence="1">
    <location>
        <begin position="39"/>
        <end position="207"/>
    </location>
</feature>
<dbReference type="Pfam" id="PF13723">
    <property type="entry name" value="Ketoacyl-synt_2"/>
    <property type="match status" value="1"/>
</dbReference>
<proteinExistence type="predicted"/>
<accession>A0A5Q0BQ38</accession>
<gene>
    <name evidence="2" type="ORF">F6R98_17440</name>
</gene>
<evidence type="ECO:0000259" key="1">
    <source>
        <dbReference type="Pfam" id="PF13723"/>
    </source>
</evidence>
<evidence type="ECO:0000313" key="2">
    <source>
        <dbReference type="EMBL" id="QFY44198.1"/>
    </source>
</evidence>
<dbReference type="InterPro" id="IPR014030">
    <property type="entry name" value="Ketoacyl_synth_N"/>
</dbReference>
<dbReference type="EMBL" id="CP044205">
    <property type="protein sequence ID" value="QFY44198.1"/>
    <property type="molecule type" value="Genomic_DNA"/>
</dbReference>
<dbReference type="GO" id="GO:0016746">
    <property type="term" value="F:acyltransferase activity"/>
    <property type="evidence" value="ECO:0007669"/>
    <property type="project" value="InterPro"/>
</dbReference>
<dbReference type="InParanoid" id="A0A5Q0BQ38"/>
<organism evidence="2 3">
    <name type="scientific">Candidatus Methylospira mobilis</name>
    <dbReference type="NCBI Taxonomy" id="1808979"/>
    <lineage>
        <taxon>Bacteria</taxon>
        <taxon>Pseudomonadati</taxon>
        <taxon>Pseudomonadota</taxon>
        <taxon>Gammaproteobacteria</taxon>
        <taxon>Methylococcales</taxon>
        <taxon>Methylococcaceae</taxon>
        <taxon>Candidatus Methylospira</taxon>
    </lineage>
</organism>
<dbReference type="Proteomes" id="UP000325755">
    <property type="component" value="Chromosome"/>
</dbReference>
<sequence>MTRESALKVWISGVGLLGPGLPSWRESRNVLNGMQAYLPGAASLPSPMQLPQAERRRSSTPVKLALAVCQEAMDASQLAATELASVFCSSSGDSHNCHAICEALASDDSRISPTRFHNSVNNAAAGYWSIATHSMRASTLLCAYDASFGAALLEAAAQAAVDGNDVLLTVYDTEYPEPLKAKRPHQITLGIALILSPRPLANSLAAATIQFTDEAPSSLADVELENLRRHTPSARGLPLLEALACRKPGRVVLDYLDSLRICVEVTPC</sequence>
<keyword evidence="3" id="KW-1185">Reference proteome</keyword>
<dbReference type="KEGG" id="mmob:F6R98_17440"/>
<dbReference type="InterPro" id="IPR016039">
    <property type="entry name" value="Thiolase-like"/>
</dbReference>
<dbReference type="OrthoDB" id="9798676at2"/>
<reference evidence="2 3" key="1">
    <citation type="submission" date="2019-09" db="EMBL/GenBank/DDBJ databases">
        <title>Ecophysiology of the spiral-shaped methanotroph Methylospira mobilis as revealed by the complete genome sequence.</title>
        <authorList>
            <person name="Oshkin I.Y."/>
            <person name="Dedysh S.N."/>
            <person name="Miroshnikov K."/>
            <person name="Danilova O.V."/>
            <person name="Hakobyan A."/>
            <person name="Liesack W."/>
        </authorList>
    </citation>
    <scope>NUCLEOTIDE SEQUENCE [LARGE SCALE GENOMIC DNA]</scope>
    <source>
        <strain evidence="2 3">Shm1</strain>
    </source>
</reference>
<evidence type="ECO:0000313" key="3">
    <source>
        <dbReference type="Proteomes" id="UP000325755"/>
    </source>
</evidence>
<dbReference type="SUPFAM" id="SSF53901">
    <property type="entry name" value="Thiolase-like"/>
    <property type="match status" value="1"/>
</dbReference>
<dbReference type="AlphaFoldDB" id="A0A5Q0BQ38"/>
<dbReference type="RefSeq" id="WP_153250168.1">
    <property type="nucleotide sequence ID" value="NZ_CP044205.1"/>
</dbReference>
<name>A0A5Q0BQ38_9GAMM</name>
<protein>
    <submittedName>
        <fullName evidence="2">Beta-ketoacyl synthase chain length factor</fullName>
    </submittedName>
</protein>